<evidence type="ECO:0000313" key="2">
    <source>
        <dbReference type="EMBL" id="ALA60497.1"/>
    </source>
</evidence>
<gene>
    <name evidence="2" type="ORF">NITMOv2_4115</name>
</gene>
<name>A0A0K2GIR1_NITMO</name>
<proteinExistence type="predicted"/>
<evidence type="ECO:0008006" key="4">
    <source>
        <dbReference type="Google" id="ProtNLM"/>
    </source>
</evidence>
<dbReference type="AlphaFoldDB" id="A0A0K2GIR1"/>
<dbReference type="EMBL" id="CP011801">
    <property type="protein sequence ID" value="ALA60497.1"/>
    <property type="molecule type" value="Genomic_DNA"/>
</dbReference>
<feature type="transmembrane region" description="Helical" evidence="1">
    <location>
        <begin position="12"/>
        <end position="30"/>
    </location>
</feature>
<dbReference type="PATRIC" id="fig|42253.5.peg.4063"/>
<sequence length="67" mass="7024">MNHNAQTAMLSGTALMTGLLVGIGAGLLLAPESGARTRRRLHRLAERLHDHAGVIADEAKQAVTGLL</sequence>
<evidence type="ECO:0000256" key="1">
    <source>
        <dbReference type="SAM" id="Phobius"/>
    </source>
</evidence>
<dbReference type="InterPro" id="IPR024623">
    <property type="entry name" value="YtxH"/>
</dbReference>
<keyword evidence="1" id="KW-0812">Transmembrane</keyword>
<evidence type="ECO:0000313" key="3">
    <source>
        <dbReference type="Proteomes" id="UP000069205"/>
    </source>
</evidence>
<dbReference type="STRING" id="42253.NITMOv2_4115"/>
<dbReference type="Pfam" id="PF12732">
    <property type="entry name" value="YtxH"/>
    <property type="match status" value="1"/>
</dbReference>
<organism evidence="2 3">
    <name type="scientific">Nitrospira moscoviensis</name>
    <dbReference type="NCBI Taxonomy" id="42253"/>
    <lineage>
        <taxon>Bacteria</taxon>
        <taxon>Pseudomonadati</taxon>
        <taxon>Nitrospirota</taxon>
        <taxon>Nitrospiria</taxon>
        <taxon>Nitrospirales</taxon>
        <taxon>Nitrospiraceae</taxon>
        <taxon>Nitrospira</taxon>
    </lineage>
</organism>
<accession>A0A0K2GIR1</accession>
<protein>
    <recommendedName>
        <fullName evidence="4">YtxH domain-containing protein</fullName>
    </recommendedName>
</protein>
<keyword evidence="3" id="KW-1185">Reference proteome</keyword>
<reference evidence="2 3" key="1">
    <citation type="journal article" date="2015" name="Proc. Natl. Acad. Sci. U.S.A.">
        <title>Expanded metabolic versatility of ubiquitous nitrite-oxidizing bacteria from the genus Nitrospira.</title>
        <authorList>
            <person name="Koch H."/>
            <person name="Lucker S."/>
            <person name="Albertsen M."/>
            <person name="Kitzinger K."/>
            <person name="Herbold C."/>
            <person name="Spieck E."/>
            <person name="Nielsen P.H."/>
            <person name="Wagner M."/>
            <person name="Daims H."/>
        </authorList>
    </citation>
    <scope>NUCLEOTIDE SEQUENCE [LARGE SCALE GENOMIC DNA]</scope>
    <source>
        <strain evidence="2 3">NSP M-1</strain>
    </source>
</reference>
<keyword evidence="1" id="KW-1133">Transmembrane helix</keyword>
<dbReference type="KEGG" id="nmv:NITMOv2_4115"/>
<keyword evidence="1" id="KW-0472">Membrane</keyword>
<dbReference type="Proteomes" id="UP000069205">
    <property type="component" value="Chromosome"/>
</dbReference>